<dbReference type="InterPro" id="IPR002145">
    <property type="entry name" value="CopG"/>
</dbReference>
<dbReference type="EMBL" id="CP009788">
    <property type="protein sequence ID" value="AJE02738.1"/>
    <property type="molecule type" value="Genomic_DNA"/>
</dbReference>
<dbReference type="OrthoDB" id="5397819at2"/>
<evidence type="ECO:0000259" key="1">
    <source>
        <dbReference type="Pfam" id="PF01402"/>
    </source>
</evidence>
<keyword evidence="3" id="KW-1185">Reference proteome</keyword>
<dbReference type="HOGENOM" id="CLU_2682546_0_0_7"/>
<dbReference type="STRING" id="345632.GPICK_04570"/>
<name>A0A0B5B810_9BACT</name>
<dbReference type="AlphaFoldDB" id="A0A0B5B810"/>
<evidence type="ECO:0000313" key="2">
    <source>
        <dbReference type="EMBL" id="AJE02738.1"/>
    </source>
</evidence>
<dbReference type="GO" id="GO:0006355">
    <property type="term" value="P:regulation of DNA-templated transcription"/>
    <property type="evidence" value="ECO:0007669"/>
    <property type="project" value="InterPro"/>
</dbReference>
<dbReference type="KEGG" id="gpi:GPICK_04570"/>
<feature type="domain" description="Ribbon-helix-helix protein CopG" evidence="1">
    <location>
        <begin position="14"/>
        <end position="49"/>
    </location>
</feature>
<dbReference type="Proteomes" id="UP000057609">
    <property type="component" value="Chromosome"/>
</dbReference>
<accession>A0A0B5B810</accession>
<sequence length="75" mass="8510">MGKSVYVNTKPTIVSVRVTDEQMEGIRRLMETTKKSASDIMREAFGMLAEKLERSERLDAIRTAAAKYAEARRES</sequence>
<protein>
    <submittedName>
        <fullName evidence="2">CopG family transcriptional regulator</fullName>
    </submittedName>
</protein>
<proteinExistence type="predicted"/>
<reference evidence="2 3" key="1">
    <citation type="journal article" date="2015" name="Genome Announc.">
        <title>Complete Genome of Geobacter pickeringii G13T, a Metal-Reducing Isolate from Sedimentary Kaolin Deposits.</title>
        <authorList>
            <person name="Badalamenti J.P."/>
            <person name="Bond D.R."/>
        </authorList>
    </citation>
    <scope>NUCLEOTIDE SEQUENCE [LARGE SCALE GENOMIC DNA]</scope>
    <source>
        <strain evidence="2 3">G13</strain>
    </source>
</reference>
<gene>
    <name evidence="2" type="ORF">GPICK_04570</name>
</gene>
<dbReference type="RefSeq" id="WP_039740864.1">
    <property type="nucleotide sequence ID" value="NZ_CP009788.1"/>
</dbReference>
<evidence type="ECO:0000313" key="3">
    <source>
        <dbReference type="Proteomes" id="UP000057609"/>
    </source>
</evidence>
<dbReference type="Pfam" id="PF01402">
    <property type="entry name" value="RHH_1"/>
    <property type="match status" value="1"/>
</dbReference>
<organism evidence="2 3">
    <name type="scientific">Geobacter pickeringii</name>
    <dbReference type="NCBI Taxonomy" id="345632"/>
    <lineage>
        <taxon>Bacteria</taxon>
        <taxon>Pseudomonadati</taxon>
        <taxon>Thermodesulfobacteriota</taxon>
        <taxon>Desulfuromonadia</taxon>
        <taxon>Geobacterales</taxon>
        <taxon>Geobacteraceae</taxon>
        <taxon>Geobacter</taxon>
    </lineage>
</organism>